<protein>
    <submittedName>
        <fullName evidence="2">Uncharacterized protein</fullName>
    </submittedName>
</protein>
<accession>A0ABN9XIB2</accession>
<keyword evidence="3" id="KW-1185">Reference proteome</keyword>
<dbReference type="Proteomes" id="UP001189429">
    <property type="component" value="Unassembled WGS sequence"/>
</dbReference>
<feature type="compositionally biased region" description="Low complexity" evidence="1">
    <location>
        <begin position="29"/>
        <end position="56"/>
    </location>
</feature>
<feature type="non-terminal residue" evidence="2">
    <location>
        <position position="112"/>
    </location>
</feature>
<gene>
    <name evidence="2" type="ORF">PCOR1329_LOCUS75800</name>
</gene>
<name>A0ABN9XIB2_9DINO</name>
<proteinExistence type="predicted"/>
<evidence type="ECO:0000313" key="3">
    <source>
        <dbReference type="Proteomes" id="UP001189429"/>
    </source>
</evidence>
<dbReference type="EMBL" id="CAUYUJ010020372">
    <property type="protein sequence ID" value="CAK0897698.1"/>
    <property type="molecule type" value="Genomic_DNA"/>
</dbReference>
<sequence length="112" mass="11777">MVVPPCGPCGPATEPRRLAPCARQHGRVPPGLRRAPSAPSRRPAASPALARTRTPRGPSHSRFRAPSRCLEAQPGCSVLSVGDGSGSREWAAEAHRSKDGLALCASKDDYSK</sequence>
<evidence type="ECO:0000256" key="1">
    <source>
        <dbReference type="SAM" id="MobiDB-lite"/>
    </source>
</evidence>
<organism evidence="2 3">
    <name type="scientific">Prorocentrum cordatum</name>
    <dbReference type="NCBI Taxonomy" id="2364126"/>
    <lineage>
        <taxon>Eukaryota</taxon>
        <taxon>Sar</taxon>
        <taxon>Alveolata</taxon>
        <taxon>Dinophyceae</taxon>
        <taxon>Prorocentrales</taxon>
        <taxon>Prorocentraceae</taxon>
        <taxon>Prorocentrum</taxon>
    </lineage>
</organism>
<reference evidence="2" key="1">
    <citation type="submission" date="2023-10" db="EMBL/GenBank/DDBJ databases">
        <authorList>
            <person name="Chen Y."/>
            <person name="Shah S."/>
            <person name="Dougan E. K."/>
            <person name="Thang M."/>
            <person name="Chan C."/>
        </authorList>
    </citation>
    <scope>NUCLEOTIDE SEQUENCE [LARGE SCALE GENOMIC DNA]</scope>
</reference>
<evidence type="ECO:0000313" key="2">
    <source>
        <dbReference type="EMBL" id="CAK0897698.1"/>
    </source>
</evidence>
<feature type="region of interest" description="Disordered" evidence="1">
    <location>
        <begin position="1"/>
        <end position="64"/>
    </location>
</feature>
<comment type="caution">
    <text evidence="2">The sequence shown here is derived from an EMBL/GenBank/DDBJ whole genome shotgun (WGS) entry which is preliminary data.</text>
</comment>